<feature type="domain" description="MHD" evidence="14">
    <location>
        <begin position="285"/>
        <end position="526"/>
    </location>
</feature>
<evidence type="ECO:0000256" key="9">
    <source>
        <dbReference type="ARBA" id="ARBA00023329"/>
    </source>
</evidence>
<comment type="subunit">
    <text evidence="2 10">Oligomeric complex that consists of at least the alpha, beta, beta', gamma, delta, epsilon and zeta subunits.</text>
</comment>
<feature type="region of interest" description="Disordered" evidence="12">
    <location>
        <begin position="261"/>
        <end position="281"/>
    </location>
</feature>
<feature type="chain" id="PRO_5042111425" description="Coatomer subunit delta" evidence="13">
    <location>
        <begin position="27"/>
        <end position="526"/>
    </location>
</feature>
<comment type="caution">
    <text evidence="15">The sequence shown here is derived from an EMBL/GenBank/DDBJ whole genome shotgun (WGS) entry which is preliminary data.</text>
</comment>
<dbReference type="PANTHER" id="PTHR10121:SF0">
    <property type="entry name" value="COATOMER SUBUNIT DELTA"/>
    <property type="match status" value="1"/>
</dbReference>
<evidence type="ECO:0000256" key="10">
    <source>
        <dbReference type="RuleBase" id="RU364018"/>
    </source>
</evidence>
<accession>A0AAD5L499</accession>
<dbReference type="GO" id="GO:0051645">
    <property type="term" value="P:Golgi localization"/>
    <property type="evidence" value="ECO:0007669"/>
    <property type="project" value="TreeGrafter"/>
</dbReference>
<evidence type="ECO:0000256" key="4">
    <source>
        <dbReference type="ARBA" id="ARBA00022490"/>
    </source>
</evidence>
<sequence length="526" mass="58852">MLSTGFRLATYTVLIAAAVCTKGGKALVSRQFVEMTKSRIEGLLAAFPKLMSSGKAAQQQHTFVETESVRYVYQPLDKVYVLLITTRASNILEDLETLRLFARVVPEYCRTFEESEIRENAFNLIFAFDEIVALGYRENVNLAQIRTFVEMDSHEEKVYQAVRQTQERDAKMKMREKAKELQRQRVESNKRGIKSPMSSSGGYGPSPVAASIPSEPSKPTYQPAVVKPNGPSKALKLGGRLKDAEIFVDQLKSEGENVNSFQSPASVVQGGPVSSSKLPPSTIATEPVQLRIEEKLSLSCGRDGGLHNMEIHGLLTLFITDESYGRVRVQVENRDNRGIQIQTHPNVDKELFRTKQHIALKNATKPFPLNTDVGVLKWRFQTQDENMIPLNINCWPAENGRGGCDVNIEFELQDDRLELNDVVIVIPLPHGCGAPNVSECEGEYQYEARKNQLTWQLPVVDSSNKSGAMEFSCQGHANDFFPINVSFYSKRSYAEISVNDVVLVDDGTSVKYAADSNFFTEKYEIL</sequence>
<dbReference type="Gene3D" id="3.30.450.60">
    <property type="match status" value="1"/>
</dbReference>
<dbReference type="CDD" id="cd14830">
    <property type="entry name" value="Delta_COP_N"/>
    <property type="match status" value="1"/>
</dbReference>
<dbReference type="Proteomes" id="UP000820818">
    <property type="component" value="Linkage Group LG1"/>
</dbReference>
<dbReference type="SUPFAM" id="SSF64356">
    <property type="entry name" value="SNARE-like"/>
    <property type="match status" value="1"/>
</dbReference>
<protein>
    <recommendedName>
        <fullName evidence="10">Coatomer subunit delta</fullName>
    </recommendedName>
</protein>
<dbReference type="GO" id="GO:0006888">
    <property type="term" value="P:endoplasmic reticulum to Golgi vesicle-mediated transport"/>
    <property type="evidence" value="ECO:0007669"/>
    <property type="project" value="TreeGrafter"/>
</dbReference>
<dbReference type="SUPFAM" id="SSF49447">
    <property type="entry name" value="Second domain of Mu2 adaptin subunit (ap50) of ap2 adaptor"/>
    <property type="match status" value="1"/>
</dbReference>
<dbReference type="InterPro" id="IPR028565">
    <property type="entry name" value="MHD"/>
</dbReference>
<dbReference type="Pfam" id="PF01217">
    <property type="entry name" value="Clat_adaptor_s"/>
    <property type="match status" value="1"/>
</dbReference>
<gene>
    <name evidence="15" type="ORF">GHT06_008710</name>
</gene>
<dbReference type="GO" id="GO:0000139">
    <property type="term" value="C:Golgi membrane"/>
    <property type="evidence" value="ECO:0007669"/>
    <property type="project" value="UniProtKB-SubCell"/>
</dbReference>
<dbReference type="FunFam" id="3.30.450.60:FF:000003">
    <property type="entry name" value="Coatomer subunit delta"/>
    <property type="match status" value="1"/>
</dbReference>
<comment type="subcellular location">
    <subcellularLocation>
        <location evidence="10 11">Cytoplasm</location>
    </subcellularLocation>
    <subcellularLocation>
        <location evidence="10 11">Cytoplasmic vesicle</location>
        <location evidence="10 11">COPI-coated vesicle membrane</location>
        <topology evidence="10 11">Peripheral membrane protein</topology>
        <orientation evidence="10 11">Cytoplasmic side</orientation>
    </subcellularLocation>
    <subcellularLocation>
        <location evidence="10 11">Golgi apparatus membrane</location>
        <topology evidence="10 11">Peripheral membrane protein</topology>
        <orientation evidence="10 11">Cytoplasmic side</orientation>
    </subcellularLocation>
</comment>
<organism evidence="15 16">
    <name type="scientific">Daphnia sinensis</name>
    <dbReference type="NCBI Taxonomy" id="1820382"/>
    <lineage>
        <taxon>Eukaryota</taxon>
        <taxon>Metazoa</taxon>
        <taxon>Ecdysozoa</taxon>
        <taxon>Arthropoda</taxon>
        <taxon>Crustacea</taxon>
        <taxon>Branchiopoda</taxon>
        <taxon>Diplostraca</taxon>
        <taxon>Cladocera</taxon>
        <taxon>Anomopoda</taxon>
        <taxon>Daphniidae</taxon>
        <taxon>Daphnia</taxon>
        <taxon>Daphnia similis group</taxon>
    </lineage>
</organism>
<dbReference type="InterPro" id="IPR036168">
    <property type="entry name" value="AP2_Mu_C_sf"/>
</dbReference>
<keyword evidence="4 10" id="KW-0963">Cytoplasm</keyword>
<evidence type="ECO:0000256" key="2">
    <source>
        <dbReference type="ARBA" id="ARBA00011775"/>
    </source>
</evidence>
<proteinExistence type="inferred from homology"/>
<dbReference type="Pfam" id="PF00928">
    <property type="entry name" value="Adap_comp_sub"/>
    <property type="match status" value="1"/>
</dbReference>
<evidence type="ECO:0000256" key="11">
    <source>
        <dbReference type="RuleBase" id="RU366052"/>
    </source>
</evidence>
<keyword evidence="13" id="KW-0732">Signal</keyword>
<reference evidence="15 16" key="1">
    <citation type="submission" date="2022-05" db="EMBL/GenBank/DDBJ databases">
        <title>A multi-omics perspective on studying reproductive biology in Daphnia sinensis.</title>
        <authorList>
            <person name="Jia J."/>
        </authorList>
    </citation>
    <scope>NUCLEOTIDE SEQUENCE [LARGE SCALE GENOMIC DNA]</scope>
    <source>
        <strain evidence="15 16">WSL</strain>
    </source>
</reference>
<dbReference type="InterPro" id="IPR027059">
    <property type="entry name" value="Coatomer_dsu"/>
</dbReference>
<keyword evidence="3 10" id="KW-0813">Transport</keyword>
<dbReference type="GO" id="GO:0030126">
    <property type="term" value="C:COPI vesicle coat"/>
    <property type="evidence" value="ECO:0007669"/>
    <property type="project" value="UniProtKB-UniRule"/>
</dbReference>
<evidence type="ECO:0000256" key="5">
    <source>
        <dbReference type="ARBA" id="ARBA00022892"/>
    </source>
</evidence>
<name>A0AAD5L499_9CRUS</name>
<feature type="compositionally biased region" description="Basic and acidic residues" evidence="12">
    <location>
        <begin position="165"/>
        <end position="190"/>
    </location>
</feature>
<evidence type="ECO:0000256" key="6">
    <source>
        <dbReference type="ARBA" id="ARBA00022927"/>
    </source>
</evidence>
<keyword evidence="16" id="KW-1185">Reference proteome</keyword>
<comment type="similarity">
    <text evidence="1 10">Belongs to the adaptor complexes medium subunit family. Delta-COP subfamily.</text>
</comment>
<evidence type="ECO:0000256" key="12">
    <source>
        <dbReference type="SAM" id="MobiDB-lite"/>
    </source>
</evidence>
<dbReference type="EMBL" id="WJBH02000001">
    <property type="protein sequence ID" value="KAI9564969.1"/>
    <property type="molecule type" value="Genomic_DNA"/>
</dbReference>
<evidence type="ECO:0000313" key="15">
    <source>
        <dbReference type="EMBL" id="KAI9564969.1"/>
    </source>
</evidence>
<keyword evidence="5 10" id="KW-0931">ER-Golgi transport</keyword>
<dbReference type="CDD" id="cd09254">
    <property type="entry name" value="AP_delta-COPI_MHD"/>
    <property type="match status" value="1"/>
</dbReference>
<evidence type="ECO:0000259" key="14">
    <source>
        <dbReference type="PROSITE" id="PS51072"/>
    </source>
</evidence>
<feature type="region of interest" description="Disordered" evidence="12">
    <location>
        <begin position="164"/>
        <end position="236"/>
    </location>
</feature>
<dbReference type="AlphaFoldDB" id="A0AAD5L499"/>
<keyword evidence="7 10" id="KW-0333">Golgi apparatus</keyword>
<dbReference type="GO" id="GO:0006890">
    <property type="term" value="P:retrograde vesicle-mediated transport, Golgi to endoplasmic reticulum"/>
    <property type="evidence" value="ECO:0007669"/>
    <property type="project" value="UniProtKB-UniRule"/>
</dbReference>
<evidence type="ECO:0000256" key="7">
    <source>
        <dbReference type="ARBA" id="ARBA00023034"/>
    </source>
</evidence>
<evidence type="ECO:0000256" key="13">
    <source>
        <dbReference type="SAM" id="SignalP"/>
    </source>
</evidence>
<dbReference type="PANTHER" id="PTHR10121">
    <property type="entry name" value="COATOMER SUBUNIT DELTA"/>
    <property type="match status" value="1"/>
</dbReference>
<dbReference type="PROSITE" id="PS51072">
    <property type="entry name" value="MHD"/>
    <property type="match status" value="1"/>
</dbReference>
<dbReference type="InterPro" id="IPR011012">
    <property type="entry name" value="Longin-like_dom_sf"/>
</dbReference>
<dbReference type="FunFam" id="2.60.40.1170:FF:000007">
    <property type="entry name" value="Coatomer subunit delta"/>
    <property type="match status" value="1"/>
</dbReference>
<keyword evidence="6 10" id="KW-0653">Protein transport</keyword>
<feature type="signal peptide" evidence="13">
    <location>
        <begin position="1"/>
        <end position="26"/>
    </location>
</feature>
<comment type="function">
    <text evidence="10">The coatomer is a cytosolic protein complex that binds to dilysine motifs and reversibly associates with Golgi non-clathrin-coated vesicles, which further mediate biosynthetic protein transport from the ER, via the Golgi up to the trans Golgi network. Coatomer complex is required for budding from Golgi membranes, and is essential for the retrograde Golgi-to-ER transport of dilysine-tagged proteins.</text>
</comment>
<evidence type="ECO:0000256" key="1">
    <source>
        <dbReference type="ARBA" id="ARBA00010516"/>
    </source>
</evidence>
<dbReference type="InterPro" id="IPR022775">
    <property type="entry name" value="AP_mu_sigma_su"/>
</dbReference>
<dbReference type="Gene3D" id="2.60.40.1170">
    <property type="entry name" value="Mu homology domain, subdomain B"/>
    <property type="match status" value="2"/>
</dbReference>
<evidence type="ECO:0000256" key="8">
    <source>
        <dbReference type="ARBA" id="ARBA00023136"/>
    </source>
</evidence>
<dbReference type="GO" id="GO:0015031">
    <property type="term" value="P:protein transport"/>
    <property type="evidence" value="ECO:0007669"/>
    <property type="project" value="UniProtKB-KW"/>
</dbReference>
<keyword evidence="9 10" id="KW-0968">Cytoplasmic vesicle</keyword>
<keyword evidence="8 10" id="KW-0472">Membrane</keyword>
<evidence type="ECO:0000313" key="16">
    <source>
        <dbReference type="Proteomes" id="UP000820818"/>
    </source>
</evidence>
<evidence type="ECO:0000256" key="3">
    <source>
        <dbReference type="ARBA" id="ARBA00022448"/>
    </source>
</evidence>